<dbReference type="Pfam" id="PF07719">
    <property type="entry name" value="TPR_2"/>
    <property type="match status" value="1"/>
</dbReference>
<accession>A0A8M6Z0Y4</accession>
<dbReference type="SUPFAM" id="SSF48452">
    <property type="entry name" value="TPR-like"/>
    <property type="match status" value="3"/>
</dbReference>
<evidence type="ECO:0000256" key="2">
    <source>
        <dbReference type="ARBA" id="ARBA00022803"/>
    </source>
</evidence>
<feature type="repeat" description="TPR" evidence="3">
    <location>
        <begin position="63"/>
        <end position="96"/>
    </location>
</feature>
<evidence type="ECO:0000256" key="4">
    <source>
        <dbReference type="SAM" id="MobiDB-lite"/>
    </source>
</evidence>
<dbReference type="OrthoDB" id="1926212at2759"/>
<keyword evidence="2 3" id="KW-0802">TPR repeat</keyword>
<feature type="repeat" description="TPR" evidence="3">
    <location>
        <begin position="385"/>
        <end position="418"/>
    </location>
</feature>
<reference evidence="5" key="2">
    <citation type="submission" date="2015-11" db="UniProtKB">
        <authorList>
            <consortium name="Ensembl"/>
        </authorList>
    </citation>
    <scope>IDENTIFICATION</scope>
    <source>
        <strain evidence="5">Tuebingen</strain>
    </source>
</reference>
<organism evidence="6">
    <name type="scientific">Danio rerio</name>
    <name type="common">Zebrafish</name>
    <name type="synonym">Brachydanio rerio</name>
    <dbReference type="NCBI Taxonomy" id="7955"/>
    <lineage>
        <taxon>Eukaryota</taxon>
        <taxon>Metazoa</taxon>
        <taxon>Chordata</taxon>
        <taxon>Craniata</taxon>
        <taxon>Vertebrata</taxon>
        <taxon>Euteleostomi</taxon>
        <taxon>Actinopterygii</taxon>
        <taxon>Neopterygii</taxon>
        <taxon>Teleostei</taxon>
        <taxon>Ostariophysi</taxon>
        <taxon>Cypriniformes</taxon>
        <taxon>Danionidae</taxon>
        <taxon>Danioninae</taxon>
        <taxon>Danio</taxon>
    </lineage>
</organism>
<feature type="region of interest" description="Disordered" evidence="4">
    <location>
        <begin position="508"/>
        <end position="528"/>
    </location>
</feature>
<evidence type="ECO:0000313" key="5">
    <source>
        <dbReference type="Ensembl" id="ENSDARP00000139979"/>
    </source>
</evidence>
<reference evidence="6" key="3">
    <citation type="submission" date="2023-09" db="UniProtKB">
        <authorList>
            <consortium name="RefSeq"/>
        </authorList>
    </citation>
    <scope>IDENTIFICATION</scope>
    <source>
        <strain evidence="6">Tuebingen</strain>
    </source>
</reference>
<gene>
    <name evidence="6" type="primary">LOC103911146</name>
</gene>
<dbReference type="ZFIN" id="ZDB-GENE-141219-15">
    <property type="gene designation" value="ttc16"/>
</dbReference>
<proteinExistence type="predicted"/>
<dbReference type="PANTHER" id="PTHR45153:SF1">
    <property type="entry name" value="TETRATRICOPEPTIDE REPEAT PROTEIN 16"/>
    <property type="match status" value="1"/>
</dbReference>
<dbReference type="InterPro" id="IPR019734">
    <property type="entry name" value="TPR_rpt"/>
</dbReference>
<dbReference type="Ensembl" id="ENSDART00000170677.2">
    <property type="protein sequence ID" value="ENSDARP00000139979.1"/>
    <property type="gene ID" value="ENSDARG00000104035.2"/>
</dbReference>
<dbReference type="Pfam" id="PF13181">
    <property type="entry name" value="TPR_8"/>
    <property type="match status" value="1"/>
</dbReference>
<dbReference type="SMR" id="A0A8M6Z0Y4"/>
<dbReference type="Gene3D" id="1.25.40.10">
    <property type="entry name" value="Tetratricopeptide repeat domain"/>
    <property type="match status" value="5"/>
</dbReference>
<evidence type="ECO:0000256" key="1">
    <source>
        <dbReference type="ARBA" id="ARBA00022737"/>
    </source>
</evidence>
<dbReference type="PANTHER" id="PTHR45153">
    <property type="entry name" value="TETRATRICOPEPTIDE REPEAT PROTEIN 16"/>
    <property type="match status" value="1"/>
</dbReference>
<dbReference type="AlphaFoldDB" id="A0A8M6Z0Y4"/>
<dbReference type="InterPro" id="IPR013105">
    <property type="entry name" value="TPR_2"/>
</dbReference>
<accession>A0A0R4IV14</accession>
<keyword evidence="1" id="KW-0677">Repeat</keyword>
<protein>
    <submittedName>
        <fullName evidence="5">Tetratricopeptide repeat domain 16</fullName>
    </submittedName>
    <submittedName>
        <fullName evidence="6">Tetratricopeptide repeat protein 16</fullName>
    </submittedName>
</protein>
<dbReference type="RefSeq" id="XP_017211877.1">
    <property type="nucleotide sequence ID" value="XM_017356388.2"/>
</dbReference>
<reference evidence="5" key="1">
    <citation type="journal article" date="2013" name="Nature">
        <title>The zebrafish reference genome sequence and its relationship to the human genome.</title>
        <authorList>
            <consortium name="Genome Reference Consortium Zebrafish"/>
            <person name="Howe K."/>
            <person name="Clark M.D."/>
            <person name="Torroja C.F."/>
            <person name="Torrance J."/>
            <person name="Berthelot C."/>
            <person name="Muffato M."/>
            <person name="Collins J.E."/>
            <person name="Humphray S."/>
            <person name="McLaren K."/>
            <person name="Matthews L."/>
            <person name="McLaren S."/>
            <person name="Sealy I."/>
            <person name="Caccamo M."/>
            <person name="Churcher C."/>
            <person name="Scott C."/>
            <person name="Barrett J.C."/>
            <person name="Koch R."/>
            <person name="Rauch G.J."/>
            <person name="White S."/>
            <person name="Chow W."/>
            <person name="Kilian B."/>
            <person name="Quintais L.T."/>
            <person name="Guerra-Assuncao J.A."/>
            <person name="Zhou Y."/>
            <person name="Gu Y."/>
            <person name="Yen J."/>
            <person name="Vogel J.H."/>
            <person name="Eyre T."/>
            <person name="Redmond S."/>
            <person name="Banerjee R."/>
            <person name="Chi J."/>
            <person name="Fu B."/>
            <person name="Langley E."/>
            <person name="Maguire S.F."/>
            <person name="Laird G.K."/>
            <person name="Lloyd D."/>
            <person name="Kenyon E."/>
            <person name="Donaldson S."/>
            <person name="Sehra H."/>
            <person name="Almeida-King J."/>
            <person name="Loveland J."/>
            <person name="Trevanion S."/>
            <person name="Jones M."/>
            <person name="Quail M."/>
            <person name="Willey D."/>
            <person name="Hunt A."/>
            <person name="Burton J."/>
            <person name="Sims S."/>
            <person name="McLay K."/>
            <person name="Plumb B."/>
            <person name="Davis J."/>
            <person name="Clee C."/>
            <person name="Oliver K."/>
            <person name="Clark R."/>
            <person name="Riddle C."/>
            <person name="Elliot D."/>
            <person name="Eliott D."/>
            <person name="Threadgold G."/>
            <person name="Harden G."/>
            <person name="Ware D."/>
            <person name="Begum S."/>
            <person name="Mortimore B."/>
            <person name="Mortimer B."/>
            <person name="Kerry G."/>
            <person name="Heath P."/>
            <person name="Phillimore B."/>
            <person name="Tracey A."/>
            <person name="Corby N."/>
            <person name="Dunn M."/>
            <person name="Johnson C."/>
            <person name="Wood J."/>
            <person name="Clark S."/>
            <person name="Pelan S."/>
            <person name="Griffiths G."/>
            <person name="Smith M."/>
            <person name="Glithero R."/>
            <person name="Howden P."/>
            <person name="Barker N."/>
            <person name="Lloyd C."/>
            <person name="Stevens C."/>
            <person name="Harley J."/>
            <person name="Holt K."/>
            <person name="Panagiotidis G."/>
            <person name="Lovell J."/>
            <person name="Beasley H."/>
            <person name="Henderson C."/>
            <person name="Gordon D."/>
            <person name="Auger K."/>
            <person name="Wright D."/>
            <person name="Collins J."/>
            <person name="Raisen C."/>
            <person name="Dyer L."/>
            <person name="Leung K."/>
            <person name="Robertson L."/>
            <person name="Ambridge K."/>
            <person name="Leongamornlert D."/>
            <person name="McGuire S."/>
            <person name="Gilderthorp R."/>
            <person name="Griffiths C."/>
            <person name="Manthravadi D."/>
            <person name="Nichol S."/>
            <person name="Barker G."/>
            <person name="Whitehead S."/>
            <person name="Kay M."/>
            <person name="Brown J."/>
            <person name="Murnane C."/>
            <person name="Gray E."/>
            <person name="Humphries M."/>
            <person name="Sycamore N."/>
            <person name="Barker D."/>
            <person name="Saunders D."/>
            <person name="Wallis J."/>
            <person name="Babbage A."/>
            <person name="Hammond S."/>
            <person name="Mashreghi-Mohammadi M."/>
            <person name="Barr L."/>
            <person name="Martin S."/>
            <person name="Wray P."/>
            <person name="Ellington A."/>
            <person name="Matthews N."/>
            <person name="Ellwood M."/>
            <person name="Woodmansey R."/>
            <person name="Clark G."/>
            <person name="Cooper J."/>
            <person name="Cooper J."/>
            <person name="Tromans A."/>
            <person name="Grafham D."/>
            <person name="Skuce C."/>
            <person name="Pandian R."/>
            <person name="Andrews R."/>
            <person name="Harrison E."/>
            <person name="Kimberley A."/>
            <person name="Garnett J."/>
            <person name="Fosker N."/>
            <person name="Hall R."/>
            <person name="Garner P."/>
            <person name="Kelly D."/>
            <person name="Bird C."/>
            <person name="Palmer S."/>
            <person name="Gehring I."/>
            <person name="Berger A."/>
            <person name="Dooley C.M."/>
            <person name="Ersan-Urun Z."/>
            <person name="Eser C."/>
            <person name="Geiger H."/>
            <person name="Geisler M."/>
            <person name="Karotki L."/>
            <person name="Kirn A."/>
            <person name="Konantz J."/>
            <person name="Konantz M."/>
            <person name="Oberlander M."/>
            <person name="Rudolph-Geiger S."/>
            <person name="Teucke M."/>
            <person name="Lanz C."/>
            <person name="Raddatz G."/>
            <person name="Osoegawa K."/>
            <person name="Zhu B."/>
            <person name="Rapp A."/>
            <person name="Widaa S."/>
            <person name="Langford C."/>
            <person name="Yang F."/>
            <person name="Schuster S.C."/>
            <person name="Carter N.P."/>
            <person name="Harrow J."/>
            <person name="Ning Z."/>
            <person name="Herrero J."/>
            <person name="Searle S.M."/>
            <person name="Enright A."/>
            <person name="Geisler R."/>
            <person name="Plasterk R.H."/>
            <person name="Lee C."/>
            <person name="Westerfield M."/>
            <person name="de Jong P.J."/>
            <person name="Zon L.I."/>
            <person name="Postlethwait J.H."/>
            <person name="Nusslein-Volhard C."/>
            <person name="Hubbard T.J."/>
            <person name="Roest Crollius H."/>
            <person name="Rogers J."/>
            <person name="Stemple D.L."/>
        </authorList>
    </citation>
    <scope>NUCLEOTIDE SEQUENCE [LARGE SCALE GENOMIC DNA]</scope>
    <source>
        <strain evidence="5">Tuebingen</strain>
    </source>
</reference>
<evidence type="ECO:0000313" key="6">
    <source>
        <dbReference type="RefSeq" id="XP_017211877.1"/>
    </source>
</evidence>
<feature type="repeat" description="TPR" evidence="3">
    <location>
        <begin position="29"/>
        <end position="62"/>
    </location>
</feature>
<dbReference type="GeneTree" id="ENSGT00390000004550"/>
<feature type="repeat" description="TPR" evidence="3">
    <location>
        <begin position="104"/>
        <end position="137"/>
    </location>
</feature>
<dbReference type="EMBL" id="BX927256">
    <property type="status" value="NOT_ANNOTATED_CDS"/>
    <property type="molecule type" value="Genomic_DNA"/>
</dbReference>
<feature type="compositionally biased region" description="Low complexity" evidence="4">
    <location>
        <begin position="512"/>
        <end position="521"/>
    </location>
</feature>
<dbReference type="Bgee" id="ENSDARG00000104035">
    <property type="expression patterns" value="Expressed in testis and 4 other cell types or tissues"/>
</dbReference>
<dbReference type="PROSITE" id="PS50005">
    <property type="entry name" value="TPR"/>
    <property type="match status" value="4"/>
</dbReference>
<dbReference type="STRING" id="7955.ENSDARP00000139979"/>
<evidence type="ECO:0000256" key="3">
    <source>
        <dbReference type="PROSITE-ProRule" id="PRU00339"/>
    </source>
</evidence>
<dbReference type="InterPro" id="IPR011990">
    <property type="entry name" value="TPR-like_helical_dom_sf"/>
</dbReference>
<dbReference type="SMART" id="SM00028">
    <property type="entry name" value="TPR"/>
    <property type="match status" value="9"/>
</dbReference>
<sequence>MNPTVDCSETPVLKKKPELDGELIIKEKAEKHYETGIISMAHSQFDKAVSCFSKAIVLQPHKTQFYVQRAEAYLQLCDFQSAALDYKHARRLEPQTEAYHQRLAFIHYLQGQCLFDLGNFLEALESFTKAAELKPDFQPYRMRSLACLSALGRYFDCLRLVNNWLETDGLSADLFTLRARLHHQLNQMTLCCHDLKSALSMKPCCPEALALLGRLKEAAEESHQAAVDKALKGELSEALGKINSAMEFIPNKAQYYLFRGILYRRLKDFTAAIEDLVLAVEFCGIEEESPQGKPQDDSDGLEEEAQTQMVLTYNDFAIQCFSQGLYSEAVILLNKAIEKQRDASELFINRGDSFFKQCEWTFALADYQQAEELDLENTAIWLRLAVIHNTLGLQSYEDKKFQEAAERFSVAIKYNPGVVQYYENRAKSFNKLGKTEEAKNDAISVLVLEPTNDQVVPLLLSLLPGCSLTDIMSCATAQSVKTLLMEKIEMFNLAVSCMSRVGRMALAKDDSQSQSSSQKLQGQKTEPCDTTVDVHSKLVKKKQQLNQAVKRVLQQKQPLHFDGPRLAPARPVREHPSAQTQRPYVWRKFGGFGLNC</sequence>
<feature type="region of interest" description="Disordered" evidence="4">
    <location>
        <begin position="560"/>
        <end position="579"/>
    </location>
</feature>
<name>A0A8M6Z0Y4_DANRE</name>